<keyword evidence="4" id="KW-0547">Nucleotide-binding</keyword>
<dbReference type="SUPFAM" id="SSF52540">
    <property type="entry name" value="P-loop containing nucleoside triphosphate hydrolases"/>
    <property type="match status" value="1"/>
</dbReference>
<dbReference type="EMBL" id="FUKR01000024">
    <property type="protein sequence ID" value="SJN25208.1"/>
    <property type="molecule type" value="Genomic_DNA"/>
</dbReference>
<dbReference type="InterPro" id="IPR004604">
    <property type="entry name" value="DNA_recomb/repair_RecN"/>
</dbReference>
<dbReference type="InterPro" id="IPR003395">
    <property type="entry name" value="RecF/RecN/SMC_N"/>
</dbReference>
<dbReference type="GO" id="GO:0009432">
    <property type="term" value="P:SOS response"/>
    <property type="evidence" value="ECO:0007669"/>
    <property type="project" value="TreeGrafter"/>
</dbReference>
<evidence type="ECO:0000256" key="7">
    <source>
        <dbReference type="ARBA" id="ARBA00023204"/>
    </source>
</evidence>
<dbReference type="InterPro" id="IPR027417">
    <property type="entry name" value="P-loop_NTPase"/>
</dbReference>
<dbReference type="PANTHER" id="PTHR11059:SF0">
    <property type="entry name" value="DNA REPAIR PROTEIN RECN"/>
    <property type="match status" value="1"/>
</dbReference>
<dbReference type="Gene3D" id="3.40.50.300">
    <property type="entry name" value="P-loop containing nucleotide triphosphate hydrolases"/>
    <property type="match status" value="2"/>
</dbReference>
<dbReference type="OrthoDB" id="9806954at2"/>
<evidence type="ECO:0000313" key="12">
    <source>
        <dbReference type="Proteomes" id="UP000196778"/>
    </source>
</evidence>
<dbReference type="PANTHER" id="PTHR11059">
    <property type="entry name" value="DNA REPAIR PROTEIN RECN"/>
    <property type="match status" value="1"/>
</dbReference>
<dbReference type="RefSeq" id="WP_087136499.1">
    <property type="nucleotide sequence ID" value="NZ_FUKR01000024.1"/>
</dbReference>
<dbReference type="GO" id="GO:0043590">
    <property type="term" value="C:bacterial nucleoid"/>
    <property type="evidence" value="ECO:0007669"/>
    <property type="project" value="TreeGrafter"/>
</dbReference>
<evidence type="ECO:0000256" key="8">
    <source>
        <dbReference type="ARBA" id="ARBA00033408"/>
    </source>
</evidence>
<comment type="similarity">
    <text evidence="2 9">Belongs to the RecN family.</text>
</comment>
<gene>
    <name evidence="11" type="ORF">FM119_04535</name>
</gene>
<dbReference type="PIRSF" id="PIRSF003128">
    <property type="entry name" value="RecN"/>
    <property type="match status" value="1"/>
</dbReference>
<name>A0A1R4IZW5_9MICO</name>
<protein>
    <recommendedName>
        <fullName evidence="3 9">DNA repair protein RecN</fullName>
    </recommendedName>
    <alternativeName>
        <fullName evidence="8 9">Recombination protein N</fullName>
    </alternativeName>
</protein>
<keyword evidence="5 9" id="KW-0227">DNA damage</keyword>
<evidence type="ECO:0000256" key="9">
    <source>
        <dbReference type="PIRNR" id="PIRNR003128"/>
    </source>
</evidence>
<evidence type="ECO:0000313" key="11">
    <source>
        <dbReference type="EMBL" id="SJN25208.1"/>
    </source>
</evidence>
<reference evidence="12" key="1">
    <citation type="submission" date="2017-02" db="EMBL/GenBank/DDBJ databases">
        <authorList>
            <person name="Dridi B."/>
        </authorList>
    </citation>
    <scope>NUCLEOTIDE SEQUENCE [LARGE SCALE GENOMIC DNA]</scope>
    <source>
        <strain evidence="12">EB411</strain>
    </source>
</reference>
<feature type="domain" description="RecF/RecN/SMC N-terminal" evidence="10">
    <location>
        <begin position="2"/>
        <end position="523"/>
    </location>
</feature>
<proteinExistence type="inferred from homology"/>
<accession>A0A1R4IZW5</accession>
<dbReference type="CDD" id="cd03241">
    <property type="entry name" value="ABC_RecN"/>
    <property type="match status" value="1"/>
</dbReference>
<dbReference type="Pfam" id="PF02463">
    <property type="entry name" value="SMC_N"/>
    <property type="match status" value="1"/>
</dbReference>
<keyword evidence="12" id="KW-1185">Reference proteome</keyword>
<evidence type="ECO:0000256" key="6">
    <source>
        <dbReference type="ARBA" id="ARBA00022840"/>
    </source>
</evidence>
<dbReference type="GO" id="GO:0006310">
    <property type="term" value="P:DNA recombination"/>
    <property type="evidence" value="ECO:0007669"/>
    <property type="project" value="InterPro"/>
</dbReference>
<evidence type="ECO:0000256" key="1">
    <source>
        <dbReference type="ARBA" id="ARBA00003618"/>
    </source>
</evidence>
<dbReference type="AlphaFoldDB" id="A0A1R4IZW5"/>
<evidence type="ECO:0000256" key="4">
    <source>
        <dbReference type="ARBA" id="ARBA00022741"/>
    </source>
</evidence>
<evidence type="ECO:0000259" key="10">
    <source>
        <dbReference type="Pfam" id="PF02463"/>
    </source>
</evidence>
<dbReference type="GO" id="GO:0005524">
    <property type="term" value="F:ATP binding"/>
    <property type="evidence" value="ECO:0007669"/>
    <property type="project" value="UniProtKB-KW"/>
</dbReference>
<keyword evidence="7 9" id="KW-0234">DNA repair</keyword>
<dbReference type="Proteomes" id="UP000196778">
    <property type="component" value="Unassembled WGS sequence"/>
</dbReference>
<dbReference type="GO" id="GO:0006281">
    <property type="term" value="P:DNA repair"/>
    <property type="evidence" value="ECO:0007669"/>
    <property type="project" value="UniProtKB-KW"/>
</dbReference>
<comment type="function">
    <text evidence="1 9">May be involved in recombinational repair of damaged DNA.</text>
</comment>
<sequence length="577" mass="60794">MIEEIRISDLGVIQDATLPLGPGFTAITGETGAGKTMVVNALGLLRGAKADNAAVRVGAERAIVEGSWIVPSEGPAAERVRESGGDLDPVDDGSVSELIVTRTIAAGGRSRASVGGRSAPAAVLVELGEQLVAVHGQSDQIRLTGEGAQRAVLDRFGGPEVAAARERYQHAHHRVKTLGDEHDALVADRDERRAEAERLRAALEAIEAVDPQDGEDRQLDEQIQRLSNIEALRAGAARALALLRDEEGTGISATGLLDEAQREAERVSVDDPAAAEIAQTLAGLAIQAADAATELARYLGDLDASAPSELEQLHERRAELGELMRRYGPGLPEVHELNRRGVERLVELDGDDDRVAALREELDAAVAERAARAEELTALRRTAAERLAGGVSEELTALAMPDATLQVELIPREEPGPDGAEQVALLLTPHAGAQPRPLGRGASGGELSRVMLALEVVIAGSDPVPTFVFDEVDAGVGGAAAIEIGRRLARLARNAQVIVVTHLAQVAAFAGNHLSVVKSSDGTVTSSSVRQLAGDERREEMARLLSGLAESQSAVDHAAELLELGEQERARASSERD</sequence>
<evidence type="ECO:0000256" key="5">
    <source>
        <dbReference type="ARBA" id="ARBA00022763"/>
    </source>
</evidence>
<evidence type="ECO:0000256" key="3">
    <source>
        <dbReference type="ARBA" id="ARBA00021315"/>
    </source>
</evidence>
<keyword evidence="6" id="KW-0067">ATP-binding</keyword>
<evidence type="ECO:0000256" key="2">
    <source>
        <dbReference type="ARBA" id="ARBA00009441"/>
    </source>
</evidence>
<dbReference type="NCBIfam" id="TIGR00634">
    <property type="entry name" value="recN"/>
    <property type="match status" value="1"/>
</dbReference>
<organism evidence="11 12">
    <name type="scientific">Mycetocola reblochoni REB411</name>
    <dbReference type="NCBI Taxonomy" id="1255698"/>
    <lineage>
        <taxon>Bacteria</taxon>
        <taxon>Bacillati</taxon>
        <taxon>Actinomycetota</taxon>
        <taxon>Actinomycetes</taxon>
        <taxon>Micrococcales</taxon>
        <taxon>Microbacteriaceae</taxon>
        <taxon>Mycetocola</taxon>
    </lineage>
</organism>